<dbReference type="InterPro" id="IPR050578">
    <property type="entry name" value="MARVEL-CKLF_proteins"/>
</dbReference>
<protein>
    <recommendedName>
        <fullName evidence="8">MARVEL domain-containing protein</fullName>
    </recommendedName>
</protein>
<feature type="transmembrane region" description="Helical" evidence="7">
    <location>
        <begin position="143"/>
        <end position="168"/>
    </location>
</feature>
<evidence type="ECO:0000256" key="3">
    <source>
        <dbReference type="ARBA" id="ARBA00022989"/>
    </source>
</evidence>
<dbReference type="EMBL" id="JBJQND010000013">
    <property type="protein sequence ID" value="KAL3856355.1"/>
    <property type="molecule type" value="Genomic_DNA"/>
</dbReference>
<dbReference type="EMBL" id="JBJQND010000013">
    <property type="protein sequence ID" value="KAL3856354.1"/>
    <property type="molecule type" value="Genomic_DNA"/>
</dbReference>
<evidence type="ECO:0000256" key="6">
    <source>
        <dbReference type="SAM" id="MobiDB-lite"/>
    </source>
</evidence>
<dbReference type="PROSITE" id="PS51225">
    <property type="entry name" value="MARVEL"/>
    <property type="match status" value="1"/>
</dbReference>
<comment type="caution">
    <text evidence="9">The sequence shown here is derived from an EMBL/GenBank/DDBJ whole genome shotgun (WGS) entry which is preliminary data.</text>
</comment>
<sequence>MSEFKSVPTDAFDEPLNENPPYTPTTTSEPINPSEPKTGFDINYLKTVPGALKIMAMILDILGFICALVDISWTFYGAGYVQWATMSGFIVTMIFFIFHAFNIFGRLPGFWELYEFIYLVIISIEMAIAAIVCAARAGFGPSIIAACVFTAIASVIYIMDAVLAYRIWKEAREKRLKEARGGQILSSCIIF</sequence>
<dbReference type="Proteomes" id="UP001634394">
    <property type="component" value="Unassembled WGS sequence"/>
</dbReference>
<keyword evidence="3 7" id="KW-1133">Transmembrane helix</keyword>
<comment type="subcellular location">
    <subcellularLocation>
        <location evidence="1">Membrane</location>
        <topology evidence="1">Multi-pass membrane protein</topology>
    </subcellularLocation>
</comment>
<feature type="region of interest" description="Disordered" evidence="6">
    <location>
        <begin position="1"/>
        <end position="35"/>
    </location>
</feature>
<accession>A0ABD3V3Z9</accession>
<evidence type="ECO:0000259" key="8">
    <source>
        <dbReference type="PROSITE" id="PS51225"/>
    </source>
</evidence>
<dbReference type="PANTHER" id="PTHR22776">
    <property type="entry name" value="MARVEL-CONTAINING POTENTIAL LIPID RAFT-ASSOCIATED PROTEIN"/>
    <property type="match status" value="1"/>
</dbReference>
<evidence type="ECO:0000313" key="10">
    <source>
        <dbReference type="Proteomes" id="UP001634394"/>
    </source>
</evidence>
<organism evidence="9 10">
    <name type="scientific">Sinanodonta woodiana</name>
    <name type="common">Chinese pond mussel</name>
    <name type="synonym">Anodonta woodiana</name>
    <dbReference type="NCBI Taxonomy" id="1069815"/>
    <lineage>
        <taxon>Eukaryota</taxon>
        <taxon>Metazoa</taxon>
        <taxon>Spiralia</taxon>
        <taxon>Lophotrochozoa</taxon>
        <taxon>Mollusca</taxon>
        <taxon>Bivalvia</taxon>
        <taxon>Autobranchia</taxon>
        <taxon>Heteroconchia</taxon>
        <taxon>Palaeoheterodonta</taxon>
        <taxon>Unionida</taxon>
        <taxon>Unionoidea</taxon>
        <taxon>Unionidae</taxon>
        <taxon>Unioninae</taxon>
        <taxon>Sinanodonta</taxon>
    </lineage>
</organism>
<dbReference type="PANTHER" id="PTHR22776:SF49">
    <property type="entry name" value="MARVEL DOMAIN-CONTAINING PROTEIN"/>
    <property type="match status" value="1"/>
</dbReference>
<evidence type="ECO:0000256" key="7">
    <source>
        <dbReference type="SAM" id="Phobius"/>
    </source>
</evidence>
<keyword evidence="10" id="KW-1185">Reference proteome</keyword>
<keyword evidence="4 5" id="KW-0472">Membrane</keyword>
<feature type="domain" description="MARVEL" evidence="8">
    <location>
        <begin position="44"/>
        <end position="169"/>
    </location>
</feature>
<dbReference type="GO" id="GO:0016020">
    <property type="term" value="C:membrane"/>
    <property type="evidence" value="ECO:0007669"/>
    <property type="project" value="UniProtKB-SubCell"/>
</dbReference>
<feature type="transmembrane region" description="Helical" evidence="7">
    <location>
        <begin position="116"/>
        <end position="137"/>
    </location>
</feature>
<name>A0ABD3V3Z9_SINWO</name>
<dbReference type="InterPro" id="IPR008253">
    <property type="entry name" value="Marvel"/>
</dbReference>
<reference evidence="9 10" key="1">
    <citation type="submission" date="2024-11" db="EMBL/GenBank/DDBJ databases">
        <title>Chromosome-level genome assembly of the freshwater bivalve Anodonta woodiana.</title>
        <authorList>
            <person name="Chen X."/>
        </authorList>
    </citation>
    <scope>NUCLEOTIDE SEQUENCE [LARGE SCALE GENOMIC DNA]</scope>
    <source>
        <strain evidence="9">MN2024</strain>
        <tissue evidence="9">Gills</tissue>
    </source>
</reference>
<keyword evidence="2 5" id="KW-0812">Transmembrane</keyword>
<evidence type="ECO:0000256" key="4">
    <source>
        <dbReference type="ARBA" id="ARBA00023136"/>
    </source>
</evidence>
<evidence type="ECO:0000256" key="1">
    <source>
        <dbReference type="ARBA" id="ARBA00004141"/>
    </source>
</evidence>
<feature type="transmembrane region" description="Helical" evidence="7">
    <location>
        <begin position="82"/>
        <end position="104"/>
    </location>
</feature>
<dbReference type="AlphaFoldDB" id="A0ABD3V3Z9"/>
<evidence type="ECO:0000313" key="9">
    <source>
        <dbReference type="EMBL" id="KAL3856355.1"/>
    </source>
</evidence>
<feature type="transmembrane region" description="Helical" evidence="7">
    <location>
        <begin position="54"/>
        <end position="76"/>
    </location>
</feature>
<gene>
    <name evidence="9" type="ORF">ACJMK2_011123</name>
</gene>
<proteinExistence type="predicted"/>
<evidence type="ECO:0000256" key="2">
    <source>
        <dbReference type="ARBA" id="ARBA00022692"/>
    </source>
</evidence>
<evidence type="ECO:0000256" key="5">
    <source>
        <dbReference type="PROSITE-ProRule" id="PRU00581"/>
    </source>
</evidence>